<evidence type="ECO:0000256" key="4">
    <source>
        <dbReference type="ARBA" id="ARBA00022729"/>
    </source>
</evidence>
<keyword evidence="8" id="KW-0175">Coiled coil</keyword>
<dbReference type="InterPro" id="IPR046953">
    <property type="entry name" value="Spore_GerAC-like_C"/>
</dbReference>
<evidence type="ECO:0000256" key="1">
    <source>
        <dbReference type="ARBA" id="ARBA00004635"/>
    </source>
</evidence>
<organism evidence="11 12">
    <name type="scientific">Geosporobacter ferrireducens</name>
    <dbReference type="NCBI Taxonomy" id="1424294"/>
    <lineage>
        <taxon>Bacteria</taxon>
        <taxon>Bacillati</taxon>
        <taxon>Bacillota</taxon>
        <taxon>Clostridia</taxon>
        <taxon>Peptostreptococcales</taxon>
        <taxon>Thermotaleaceae</taxon>
        <taxon>Geosporobacter</taxon>
    </lineage>
</organism>
<evidence type="ECO:0000256" key="8">
    <source>
        <dbReference type="SAM" id="Coils"/>
    </source>
</evidence>
<dbReference type="Pfam" id="PF05504">
    <property type="entry name" value="Spore_GerAC"/>
    <property type="match status" value="1"/>
</dbReference>
<comment type="subcellular location">
    <subcellularLocation>
        <location evidence="1">Membrane</location>
        <topology evidence="1">Lipid-anchor</topology>
    </subcellularLocation>
</comment>
<dbReference type="PANTHER" id="PTHR35789:SF1">
    <property type="entry name" value="SPORE GERMINATION PROTEIN B3"/>
    <property type="match status" value="1"/>
</dbReference>
<dbReference type="InterPro" id="IPR057336">
    <property type="entry name" value="GerAC_N"/>
</dbReference>
<evidence type="ECO:0000256" key="6">
    <source>
        <dbReference type="ARBA" id="ARBA00023139"/>
    </source>
</evidence>
<keyword evidence="6" id="KW-0564">Palmitate</keyword>
<keyword evidence="4" id="KW-0732">Signal</keyword>
<dbReference type="Gene3D" id="6.20.190.10">
    <property type="entry name" value="Nutrient germinant receptor protein C, domain 1"/>
    <property type="match status" value="1"/>
</dbReference>
<keyword evidence="3" id="KW-0309">Germination</keyword>
<dbReference type="STRING" id="1424294.Gferi_14805"/>
<evidence type="ECO:0000256" key="3">
    <source>
        <dbReference type="ARBA" id="ARBA00022544"/>
    </source>
</evidence>
<dbReference type="Gene3D" id="3.30.300.210">
    <property type="entry name" value="Nutrient germinant receptor protein C, domain 3"/>
    <property type="match status" value="1"/>
</dbReference>
<dbReference type="RefSeq" id="WP_069977820.1">
    <property type="nucleotide sequence ID" value="NZ_CP017269.1"/>
</dbReference>
<dbReference type="InterPro" id="IPR038501">
    <property type="entry name" value="Spore_GerAC_C_sf"/>
</dbReference>
<feature type="domain" description="Spore germination GerAC-like C-terminal" evidence="9">
    <location>
        <begin position="211"/>
        <end position="374"/>
    </location>
</feature>
<dbReference type="PANTHER" id="PTHR35789">
    <property type="entry name" value="SPORE GERMINATION PROTEIN B3"/>
    <property type="match status" value="1"/>
</dbReference>
<sequence length="383" mass="43301">MRKFRILLIILISCILTTSCWSRREIENLGFVMGIGISKTDKGLYTVVAQVANPKAIHADIPTQRDVYTMMEAEGLTVFDALRNLSLIAARRLYLAHIQSILIDESIAREGIGEIVGFLVQDMELRLSSQVFITRNNPKDTLDSPNILGQIPATVLELAAKNYGAHSKISVSDLRRTVESVNNPVMNYTTALVEKIPAPTNYEQSRLKLTQMAVFDHDQLKGYLTYEEGQGFNLITNKFKNGLIVFECNQTGDKITIEILESKTKITPKYENQTVVFDIELKVKGNVAERITQMNQIHELDIEAAQKQLDQILKDKLKQSITAAQKKYKIDYFNLSKDFSKKYPHDFKALKSEWNDAFASADINIKAESTIIHSALNINRGRI</sequence>
<evidence type="ECO:0000313" key="11">
    <source>
        <dbReference type="EMBL" id="AOT70734.1"/>
    </source>
</evidence>
<evidence type="ECO:0000259" key="10">
    <source>
        <dbReference type="Pfam" id="PF25198"/>
    </source>
</evidence>
<dbReference type="InterPro" id="IPR008844">
    <property type="entry name" value="Spore_GerAC-like"/>
</dbReference>
<dbReference type="OrthoDB" id="9816067at2"/>
<accession>A0A1D8GII8</accession>
<dbReference type="Pfam" id="PF25198">
    <property type="entry name" value="Spore_GerAC_N"/>
    <property type="match status" value="1"/>
</dbReference>
<proteinExistence type="inferred from homology"/>
<feature type="coiled-coil region" evidence="8">
    <location>
        <begin position="288"/>
        <end position="315"/>
    </location>
</feature>
<reference evidence="11 12" key="1">
    <citation type="submission" date="2016-09" db="EMBL/GenBank/DDBJ databases">
        <title>Genomic analysis reveals versatility of anaerobic energy metabolism of Geosporobacter ferrireducens IRF9 of phylum Firmicutes.</title>
        <authorList>
            <person name="Kim S.-J."/>
        </authorList>
    </citation>
    <scope>NUCLEOTIDE SEQUENCE [LARGE SCALE GENOMIC DNA]</scope>
    <source>
        <strain evidence="11 12">IRF9</strain>
    </source>
</reference>
<dbReference type="PROSITE" id="PS51257">
    <property type="entry name" value="PROKAR_LIPOPROTEIN"/>
    <property type="match status" value="1"/>
</dbReference>
<evidence type="ECO:0000313" key="12">
    <source>
        <dbReference type="Proteomes" id="UP000095743"/>
    </source>
</evidence>
<keyword evidence="7" id="KW-0449">Lipoprotein</keyword>
<dbReference type="Proteomes" id="UP000095743">
    <property type="component" value="Chromosome"/>
</dbReference>
<dbReference type="GO" id="GO:0009847">
    <property type="term" value="P:spore germination"/>
    <property type="evidence" value="ECO:0007669"/>
    <property type="project" value="InterPro"/>
</dbReference>
<keyword evidence="12" id="KW-1185">Reference proteome</keyword>
<dbReference type="KEGG" id="gfe:Gferi_14805"/>
<dbReference type="AlphaFoldDB" id="A0A1D8GII8"/>
<dbReference type="NCBIfam" id="TIGR02887">
    <property type="entry name" value="spore_ger_x_C"/>
    <property type="match status" value="1"/>
</dbReference>
<name>A0A1D8GII8_9FIRM</name>
<gene>
    <name evidence="11" type="ORF">Gferi_14805</name>
</gene>
<protein>
    <submittedName>
        <fullName evidence="11">Uncharacterized protein</fullName>
    </submittedName>
</protein>
<comment type="similarity">
    <text evidence="2">Belongs to the GerABKC lipoprotein family.</text>
</comment>
<evidence type="ECO:0000259" key="9">
    <source>
        <dbReference type="Pfam" id="PF05504"/>
    </source>
</evidence>
<feature type="domain" description="Spore germination protein N-terminal" evidence="10">
    <location>
        <begin position="23"/>
        <end position="184"/>
    </location>
</feature>
<keyword evidence="5" id="KW-0472">Membrane</keyword>
<dbReference type="GO" id="GO:0016020">
    <property type="term" value="C:membrane"/>
    <property type="evidence" value="ECO:0007669"/>
    <property type="project" value="UniProtKB-SubCell"/>
</dbReference>
<evidence type="ECO:0000256" key="5">
    <source>
        <dbReference type="ARBA" id="ARBA00023136"/>
    </source>
</evidence>
<evidence type="ECO:0000256" key="2">
    <source>
        <dbReference type="ARBA" id="ARBA00007886"/>
    </source>
</evidence>
<dbReference type="EMBL" id="CP017269">
    <property type="protein sequence ID" value="AOT70734.1"/>
    <property type="molecule type" value="Genomic_DNA"/>
</dbReference>
<evidence type="ECO:0000256" key="7">
    <source>
        <dbReference type="ARBA" id="ARBA00023288"/>
    </source>
</evidence>